<dbReference type="EMBL" id="FNDZ01000004">
    <property type="protein sequence ID" value="SDI71677.1"/>
    <property type="molecule type" value="Genomic_DNA"/>
</dbReference>
<gene>
    <name evidence="1" type="ORF">SAMN05421804_1043</name>
</gene>
<protein>
    <submittedName>
        <fullName evidence="1">Uncharacterized protein</fullName>
    </submittedName>
</protein>
<reference evidence="1 2" key="1">
    <citation type="submission" date="2016-10" db="EMBL/GenBank/DDBJ databases">
        <authorList>
            <person name="de Groot N.N."/>
        </authorList>
    </citation>
    <scope>NUCLEOTIDE SEQUENCE [LARGE SCALE GENOMIC DNA]</scope>
    <source>
        <strain evidence="1 2">CGMCC 1.5058</strain>
    </source>
</reference>
<accession>A0A1G8MV09</accession>
<organism evidence="1 2">
    <name type="scientific">Proteiniclasticum ruminis</name>
    <dbReference type="NCBI Taxonomy" id="398199"/>
    <lineage>
        <taxon>Bacteria</taxon>
        <taxon>Bacillati</taxon>
        <taxon>Bacillota</taxon>
        <taxon>Clostridia</taxon>
        <taxon>Eubacteriales</taxon>
        <taxon>Clostridiaceae</taxon>
        <taxon>Proteiniclasticum</taxon>
    </lineage>
</organism>
<evidence type="ECO:0000313" key="2">
    <source>
        <dbReference type="Proteomes" id="UP000183255"/>
    </source>
</evidence>
<name>A0A1G8MV09_9CLOT</name>
<dbReference type="AlphaFoldDB" id="A0A1G8MV09"/>
<evidence type="ECO:0000313" key="1">
    <source>
        <dbReference type="EMBL" id="SDI71677.1"/>
    </source>
</evidence>
<sequence length="129" mass="15059">MQSKRGSIISAVLLLILAGGFSIRNHRLLRSHIYIEKGIYSVDVRIQNFLQELELMESIINERYVGSDFLAHMKKGRKEKVGVYSIYYEEGYNEDTVHVLIVEDTVLRYLRRVELRLQEDCIQLINKGV</sequence>
<dbReference type="Proteomes" id="UP000183255">
    <property type="component" value="Unassembled WGS sequence"/>
</dbReference>
<dbReference type="RefSeq" id="WP_031576363.1">
    <property type="nucleotide sequence ID" value="NZ_DAMANS010000014.1"/>
</dbReference>
<proteinExistence type="predicted"/>